<dbReference type="PROSITE" id="PS51257">
    <property type="entry name" value="PROKAR_LIPOPROTEIN"/>
    <property type="match status" value="1"/>
</dbReference>
<name>A0A380ZFU4_BARDO</name>
<proteinExistence type="predicted"/>
<evidence type="ECO:0008006" key="3">
    <source>
        <dbReference type="Google" id="ProtNLM"/>
    </source>
</evidence>
<dbReference type="EMBL" id="UFTF01000001">
    <property type="protein sequence ID" value="SUV45807.1"/>
    <property type="molecule type" value="Genomic_DNA"/>
</dbReference>
<dbReference type="STRING" id="33044.GCA_900005695_01285"/>
<dbReference type="Proteomes" id="UP000254950">
    <property type="component" value="Unassembled WGS sequence"/>
</dbReference>
<dbReference type="RefSeq" id="WP_004856334.1">
    <property type="nucleotide sequence ID" value="NZ_CACVBC010000001.1"/>
</dbReference>
<dbReference type="AlphaFoldDB" id="A0A380ZFU4"/>
<dbReference type="OrthoDB" id="7925992at2"/>
<evidence type="ECO:0000313" key="2">
    <source>
        <dbReference type="Proteomes" id="UP000254950"/>
    </source>
</evidence>
<protein>
    <recommendedName>
        <fullName evidence="3">TrwH protein</fullName>
    </recommendedName>
</protein>
<sequence length="47" mass="5234">MKQIIFTILIVSFLSACGSVPKPKQPSNWNRIPVNKIIPAEIQRGSI</sequence>
<evidence type="ECO:0000313" key="1">
    <source>
        <dbReference type="EMBL" id="SUV45807.1"/>
    </source>
</evidence>
<reference evidence="1 2" key="1">
    <citation type="submission" date="2018-06" db="EMBL/GenBank/DDBJ databases">
        <authorList>
            <consortium name="Pathogen Informatics"/>
            <person name="Doyle S."/>
        </authorList>
    </citation>
    <scope>NUCLEOTIDE SEQUENCE [LARGE SCALE GENOMIC DNA]</scope>
    <source>
        <strain evidence="1 2">NCTC12862</strain>
    </source>
</reference>
<accession>A0A380ZFU4</accession>
<organism evidence="1 2">
    <name type="scientific">Bartonella doshiae</name>
    <dbReference type="NCBI Taxonomy" id="33044"/>
    <lineage>
        <taxon>Bacteria</taxon>
        <taxon>Pseudomonadati</taxon>
        <taxon>Pseudomonadota</taxon>
        <taxon>Alphaproteobacteria</taxon>
        <taxon>Hyphomicrobiales</taxon>
        <taxon>Bartonellaceae</taxon>
        <taxon>Bartonella</taxon>
    </lineage>
</organism>
<gene>
    <name evidence="1" type="ORF">NCTC12862_01408</name>
</gene>